<dbReference type="PANTHER" id="PTHR37610">
    <property type="entry name" value="CCHC-TYPE DOMAIN-CONTAINING PROTEIN"/>
    <property type="match status" value="1"/>
</dbReference>
<protein>
    <recommendedName>
        <fullName evidence="1">Retrotransposon Copia-like N-terminal domain-containing protein</fullName>
    </recommendedName>
</protein>
<organism evidence="2 3">
    <name type="scientific">Vigna mungo</name>
    <name type="common">Black gram</name>
    <name type="synonym">Phaseolus mungo</name>
    <dbReference type="NCBI Taxonomy" id="3915"/>
    <lineage>
        <taxon>Eukaryota</taxon>
        <taxon>Viridiplantae</taxon>
        <taxon>Streptophyta</taxon>
        <taxon>Embryophyta</taxon>
        <taxon>Tracheophyta</taxon>
        <taxon>Spermatophyta</taxon>
        <taxon>Magnoliopsida</taxon>
        <taxon>eudicotyledons</taxon>
        <taxon>Gunneridae</taxon>
        <taxon>Pentapetalae</taxon>
        <taxon>rosids</taxon>
        <taxon>fabids</taxon>
        <taxon>Fabales</taxon>
        <taxon>Fabaceae</taxon>
        <taxon>Papilionoideae</taxon>
        <taxon>50 kb inversion clade</taxon>
        <taxon>NPAAA clade</taxon>
        <taxon>indigoferoid/millettioid clade</taxon>
        <taxon>Phaseoleae</taxon>
        <taxon>Vigna</taxon>
    </lineage>
</organism>
<evidence type="ECO:0000259" key="1">
    <source>
        <dbReference type="Pfam" id="PF14244"/>
    </source>
</evidence>
<gene>
    <name evidence="2" type="ORF">V8G54_024335</name>
</gene>
<name>A0AAQ3RT39_VIGMU</name>
<dbReference type="InterPro" id="IPR029472">
    <property type="entry name" value="Copia-like_N"/>
</dbReference>
<reference evidence="2 3" key="1">
    <citation type="journal article" date="2023" name="Life. Sci Alliance">
        <title>Evolutionary insights into 3D genome organization and epigenetic landscape of Vigna mungo.</title>
        <authorList>
            <person name="Junaid A."/>
            <person name="Singh B."/>
            <person name="Bhatia S."/>
        </authorList>
    </citation>
    <scope>NUCLEOTIDE SEQUENCE [LARGE SCALE GENOMIC DNA]</scope>
    <source>
        <strain evidence="2">Urdbean</strain>
    </source>
</reference>
<accession>A0AAQ3RT39</accession>
<evidence type="ECO:0000313" key="3">
    <source>
        <dbReference type="Proteomes" id="UP001374535"/>
    </source>
</evidence>
<proteinExistence type="predicted"/>
<dbReference type="EMBL" id="CP144694">
    <property type="protein sequence ID" value="WVZ03529.1"/>
    <property type="molecule type" value="Genomic_DNA"/>
</dbReference>
<evidence type="ECO:0000313" key="2">
    <source>
        <dbReference type="EMBL" id="WVZ03529.1"/>
    </source>
</evidence>
<keyword evidence="3" id="KW-1185">Reference proteome</keyword>
<dbReference type="PANTHER" id="PTHR37610:SF38">
    <property type="entry name" value="RETROTRANSPOSON COPIA-LIKE N-TERMINAL DOMAIN-CONTAINING PROTEIN"/>
    <property type="match status" value="1"/>
</dbReference>
<dbReference type="Pfam" id="PF14244">
    <property type="entry name" value="Retrotran_gag_3"/>
    <property type="match status" value="1"/>
</dbReference>
<dbReference type="Proteomes" id="UP001374535">
    <property type="component" value="Chromosome 7"/>
</dbReference>
<feature type="domain" description="Retrotransposon Copia-like N-terminal" evidence="1">
    <location>
        <begin position="49"/>
        <end position="90"/>
    </location>
</feature>
<dbReference type="AlphaFoldDB" id="A0AAQ3RT39"/>
<sequence>MGDSSANDDSSVRPLNAFAAESIWENLTPKMTEALSKVQPTSQSSISDSSTVPINIKLDGSNYALWSQVAEMYISCKDKLGYIDGSFPPPSETDSAFGKWRTENAIVKGWLINSMDSALVGNFIRFPTTKEVWDAIGMTYFDGSDTLQVYDLRRKEEKVYIFLDELDDRLDKIRSDILQLKPFPTIEQAYAYVRREDTRQTMMTSGAEYITSGAVTATKGSKVGQ</sequence>